<feature type="transmembrane region" description="Helical" evidence="5">
    <location>
        <begin position="52"/>
        <end position="73"/>
    </location>
</feature>
<reference evidence="6 9" key="2">
    <citation type="submission" date="2018-03" db="EMBL/GenBank/DDBJ databases">
        <title>The uncultured portion of the human microbiome is neutrally assembled.</title>
        <authorList>
            <person name="Jeraldo P."/>
            <person name="Boardman L."/>
            <person name="White B.A."/>
            <person name="Nelson H."/>
            <person name="Goldenfeld N."/>
            <person name="Chia N."/>
        </authorList>
    </citation>
    <scope>NUCLEOTIDE SEQUENCE [LARGE SCALE GENOMIC DNA]</scope>
    <source>
        <strain evidence="6">CIM:MAG 903</strain>
    </source>
</reference>
<dbReference type="InterPro" id="IPR003339">
    <property type="entry name" value="ABC/ECF_trnsptr_transmembrane"/>
</dbReference>
<dbReference type="eggNOG" id="COG0619">
    <property type="taxonomic scope" value="Bacteria"/>
</dbReference>
<feature type="transmembrane region" description="Helical" evidence="5">
    <location>
        <begin position="93"/>
        <end position="111"/>
    </location>
</feature>
<dbReference type="CDD" id="cd16914">
    <property type="entry name" value="EcfT"/>
    <property type="match status" value="1"/>
</dbReference>
<proteinExistence type="predicted"/>
<protein>
    <submittedName>
        <fullName evidence="7">Energy-coupling factor transport system permease protein</fullName>
    </submittedName>
    <submittedName>
        <fullName evidence="6">Energy-coupling factor transporter transmembrane protein EcfT</fullName>
    </submittedName>
</protein>
<evidence type="ECO:0000313" key="6">
    <source>
        <dbReference type="EMBL" id="PWL52394.1"/>
    </source>
</evidence>
<evidence type="ECO:0000256" key="1">
    <source>
        <dbReference type="ARBA" id="ARBA00004141"/>
    </source>
</evidence>
<dbReference type="Proteomes" id="UP000182135">
    <property type="component" value="Unassembled WGS sequence"/>
</dbReference>
<keyword evidence="3 5" id="KW-1133">Transmembrane helix</keyword>
<dbReference type="AlphaFoldDB" id="A0A1I2L796"/>
<feature type="transmembrane region" description="Helical" evidence="5">
    <location>
        <begin position="214"/>
        <end position="240"/>
    </location>
</feature>
<keyword evidence="4 5" id="KW-0472">Membrane</keyword>
<dbReference type="Pfam" id="PF02361">
    <property type="entry name" value="CbiQ"/>
    <property type="match status" value="1"/>
</dbReference>
<evidence type="ECO:0000256" key="4">
    <source>
        <dbReference type="ARBA" id="ARBA00023136"/>
    </source>
</evidence>
<sequence length="293" mass="33615">MKAFGSYHPTVLLIYFLSVLLIAMFTVNPVILVLALIGGICFCSIMNRPKEILNNLLFYIPLFLMIAITNPLFSHNGVTPLFFLNGNPVTLEAILYGFDIALMIVAVMYWFKCHNYIMTSEKILYLFGEIIPKLSLLLSIVLRFVPLFKTQIKKVHQMQKAMGLYSSNSYVDKIRSGLRVFSAILMWSIENAVDTGDSMKARGYGLKGRSHFSMFHFTLQDGIVMGIIITNLTIVIVGMLFHTTEFYFYPRMTEIPQTPLAWIVYISFGILCFLPFIIEIKENLKWKYYVSKI</sequence>
<dbReference type="RefSeq" id="WP_027637629.1">
    <property type="nucleotide sequence ID" value="NZ_BAAACD010000005.1"/>
</dbReference>
<accession>A0A1I2L796</accession>
<evidence type="ECO:0000313" key="8">
    <source>
        <dbReference type="Proteomes" id="UP000182135"/>
    </source>
</evidence>
<dbReference type="EMBL" id="FOOE01000009">
    <property type="protein sequence ID" value="SFF74823.1"/>
    <property type="molecule type" value="Genomic_DNA"/>
</dbReference>
<organism evidence="7 8">
    <name type="scientific">Clostridium cadaveris</name>
    <dbReference type="NCBI Taxonomy" id="1529"/>
    <lineage>
        <taxon>Bacteria</taxon>
        <taxon>Bacillati</taxon>
        <taxon>Bacillota</taxon>
        <taxon>Clostridia</taxon>
        <taxon>Eubacteriales</taxon>
        <taxon>Clostridiaceae</taxon>
        <taxon>Clostridium</taxon>
    </lineage>
</organism>
<evidence type="ECO:0000313" key="7">
    <source>
        <dbReference type="EMBL" id="SFF74823.1"/>
    </source>
</evidence>
<dbReference type="EMBL" id="QAMZ01000049">
    <property type="protein sequence ID" value="PWL52394.1"/>
    <property type="molecule type" value="Genomic_DNA"/>
</dbReference>
<reference evidence="7 8" key="1">
    <citation type="submission" date="2016-10" db="EMBL/GenBank/DDBJ databases">
        <authorList>
            <person name="de Groot N.N."/>
        </authorList>
    </citation>
    <scope>NUCLEOTIDE SEQUENCE [LARGE SCALE GENOMIC DNA]</scope>
    <source>
        <strain evidence="7 8">NLAE-zl-G419</strain>
    </source>
</reference>
<keyword evidence="8" id="KW-1185">Reference proteome</keyword>
<gene>
    <name evidence="6" type="ORF">DBY38_10690</name>
    <name evidence="7" type="ORF">SAMN04487885_10914</name>
</gene>
<keyword evidence="2 5" id="KW-0812">Transmembrane</keyword>
<feature type="transmembrane region" description="Helical" evidence="5">
    <location>
        <begin position="123"/>
        <end position="145"/>
    </location>
</feature>
<dbReference type="Proteomes" id="UP000246114">
    <property type="component" value="Unassembled WGS sequence"/>
</dbReference>
<dbReference type="GO" id="GO:0005886">
    <property type="term" value="C:plasma membrane"/>
    <property type="evidence" value="ECO:0007669"/>
    <property type="project" value="UniProtKB-ARBA"/>
</dbReference>
<comment type="subcellular location">
    <subcellularLocation>
        <location evidence="1">Membrane</location>
        <topology evidence="1">Multi-pass membrane protein</topology>
    </subcellularLocation>
</comment>
<feature type="transmembrane region" description="Helical" evidence="5">
    <location>
        <begin position="12"/>
        <end position="45"/>
    </location>
</feature>
<evidence type="ECO:0000256" key="5">
    <source>
        <dbReference type="SAM" id="Phobius"/>
    </source>
</evidence>
<evidence type="ECO:0000256" key="3">
    <source>
        <dbReference type="ARBA" id="ARBA00022989"/>
    </source>
</evidence>
<dbReference type="STRING" id="1529.SAMN04487885_10914"/>
<name>A0A1I2L796_9CLOT</name>
<evidence type="ECO:0000256" key="2">
    <source>
        <dbReference type="ARBA" id="ARBA00022692"/>
    </source>
</evidence>
<dbReference type="OrthoDB" id="2039442at2"/>
<evidence type="ECO:0000313" key="9">
    <source>
        <dbReference type="Proteomes" id="UP000246114"/>
    </source>
</evidence>
<feature type="transmembrane region" description="Helical" evidence="5">
    <location>
        <begin position="260"/>
        <end position="278"/>
    </location>
</feature>